<dbReference type="InterPro" id="IPR013783">
    <property type="entry name" value="Ig-like_fold"/>
</dbReference>
<name>A0A1S2VJS7_9BACT</name>
<evidence type="ECO:0000313" key="2">
    <source>
        <dbReference type="Proteomes" id="UP000181790"/>
    </source>
</evidence>
<accession>A0A1S2VJS7</accession>
<keyword evidence="2" id="KW-1185">Reference proteome</keyword>
<gene>
    <name evidence="1" type="ORF">BLX24_12405</name>
</gene>
<dbReference type="AlphaFoldDB" id="A0A1S2VJS7"/>
<protein>
    <submittedName>
        <fullName evidence="1">Uncharacterized protein</fullName>
    </submittedName>
</protein>
<dbReference type="SUPFAM" id="SSF117074">
    <property type="entry name" value="Hypothetical protein PA1324"/>
    <property type="match status" value="1"/>
</dbReference>
<reference evidence="1 2" key="1">
    <citation type="submission" date="2016-10" db="EMBL/GenBank/DDBJ databases">
        <title>Arsenicibacter rosenii gen. nov., sp. nov., an efficient arsenic-methylating bacterium isolated from an arsenic-contaminated paddy soil.</title>
        <authorList>
            <person name="Huang K."/>
        </authorList>
    </citation>
    <scope>NUCLEOTIDE SEQUENCE [LARGE SCALE GENOMIC DNA]</scope>
    <source>
        <strain evidence="1 2">SM-1</strain>
    </source>
</reference>
<dbReference type="EMBL" id="MORL01000005">
    <property type="protein sequence ID" value="OIN59009.1"/>
    <property type="molecule type" value="Genomic_DNA"/>
</dbReference>
<evidence type="ECO:0000313" key="1">
    <source>
        <dbReference type="EMBL" id="OIN59009.1"/>
    </source>
</evidence>
<proteinExistence type="predicted"/>
<comment type="caution">
    <text evidence="1">The sequence shown here is derived from an EMBL/GenBank/DDBJ whole genome shotgun (WGS) entry which is preliminary data.</text>
</comment>
<dbReference type="Proteomes" id="UP000181790">
    <property type="component" value="Unassembled WGS sequence"/>
</dbReference>
<sequence length="719" mass="79640">MTTPGKYRFILSSIADGMTGHAGQVLPQDGQLLSNKLNGLEVLNNGVIRVGVDSRYGGAITHLASATGPNMVNNFDLGRQIQIGIYDGPVPFTPPGVEFDQGWAAGLGYNPIQAGDVFHNPSEVVAFEKRDNLLYVKTIPKHFHLKNYPGEAYIEHWVRLQGNVVKVHVKMTMFRADKTQYQARDHEFPCMYLNGPYHHIWGYSGNSPFTFGQMEHVTPPMDFANFHVTEPWMAATDANGFGAGLYAPKNYFWRKGYFGREYVGDEFYSETSYVAATPFEQLDHNSVTEFDYELVVGHINDIRSYIYSQPRPATGPNYRFNNGRKGWHYFDVHDTGWPINGYLNVQLDDKQRNQIKSPAAFWQGKDTPKLYIRAAFKTQHDKFRFFWRTVEDSDFKELGNRFKDFTIQNDDLFHTYEIDLSQTDWMNVNIKQIQFRPPWDGPDVNGTVKIEWVSASPDGPPADLSDVSGNVCSDTITITVNAPARPQAGPDQILPCNGTEAPTSATLTAATDGTAWRVLSQPASASASINAQGFVSNMLKPGNYRFVLQNTSFNTLSDTVQLSVPDCLPPFTLTGQVFKDTGGKASNGVLDDGEPLVKGVTLSLYTDPNGDGNPEDGILVAKTTTGNDGRYSFGSLSSNGIYVLVFDNSNFLPNQLLWGLQNSTLLRQTSVGWVSNAINGSIPVKQGVNPPVIQLTIGFLDPCQATTPGCVPISVKRLR</sequence>
<organism evidence="1 2">
    <name type="scientific">Arsenicibacter rosenii</name>
    <dbReference type="NCBI Taxonomy" id="1750698"/>
    <lineage>
        <taxon>Bacteria</taxon>
        <taxon>Pseudomonadati</taxon>
        <taxon>Bacteroidota</taxon>
        <taxon>Cytophagia</taxon>
        <taxon>Cytophagales</taxon>
        <taxon>Spirosomataceae</taxon>
        <taxon>Arsenicibacter</taxon>
    </lineage>
</organism>
<dbReference type="Gene3D" id="2.60.40.10">
    <property type="entry name" value="Immunoglobulins"/>
    <property type="match status" value="1"/>
</dbReference>